<dbReference type="Proteomes" id="UP000535415">
    <property type="component" value="Unassembled WGS sequence"/>
</dbReference>
<keyword evidence="1" id="KW-0472">Membrane</keyword>
<keyword evidence="1" id="KW-1133">Transmembrane helix</keyword>
<evidence type="ECO:0000313" key="2">
    <source>
        <dbReference type="EMBL" id="MBB5721703.1"/>
    </source>
</evidence>
<dbReference type="EMBL" id="JACIJM010000003">
    <property type="protein sequence ID" value="MBB5721703.1"/>
    <property type="molecule type" value="Genomic_DNA"/>
</dbReference>
<dbReference type="AlphaFoldDB" id="A0A7W9EXH3"/>
<sequence>MDSAWVARVEQRLNAIETRSAVDEVHRANVADRLGHIEDALKWLVRLVIGGLLMSAVAFVLQGGLAL</sequence>
<accession>A0A7W9EXH3</accession>
<reference evidence="2 3" key="1">
    <citation type="submission" date="2020-08" db="EMBL/GenBank/DDBJ databases">
        <title>Genomic Encyclopedia of Type Strains, Phase IV (KMG-IV): sequencing the most valuable type-strain genomes for metagenomic binning, comparative biology and taxonomic classification.</title>
        <authorList>
            <person name="Goeker M."/>
        </authorList>
    </citation>
    <scope>NUCLEOTIDE SEQUENCE [LARGE SCALE GENOMIC DNA]</scope>
    <source>
        <strain evidence="2 3">DSM 101064</strain>
    </source>
</reference>
<evidence type="ECO:0000256" key="1">
    <source>
        <dbReference type="SAM" id="Phobius"/>
    </source>
</evidence>
<gene>
    <name evidence="2" type="ORF">FHS72_001315</name>
</gene>
<keyword evidence="1" id="KW-0812">Transmembrane</keyword>
<comment type="caution">
    <text evidence="2">The sequence shown here is derived from an EMBL/GenBank/DDBJ whole genome shotgun (WGS) entry which is preliminary data.</text>
</comment>
<organism evidence="2 3">
    <name type="scientific">Yoonia ponticola</name>
    <dbReference type="NCBI Taxonomy" id="1524255"/>
    <lineage>
        <taxon>Bacteria</taxon>
        <taxon>Pseudomonadati</taxon>
        <taxon>Pseudomonadota</taxon>
        <taxon>Alphaproteobacteria</taxon>
        <taxon>Rhodobacterales</taxon>
        <taxon>Paracoccaceae</taxon>
        <taxon>Yoonia</taxon>
    </lineage>
</organism>
<feature type="transmembrane region" description="Helical" evidence="1">
    <location>
        <begin position="43"/>
        <end position="65"/>
    </location>
</feature>
<proteinExistence type="predicted"/>
<name>A0A7W9EXH3_9RHOB</name>
<evidence type="ECO:0000313" key="3">
    <source>
        <dbReference type="Proteomes" id="UP000535415"/>
    </source>
</evidence>
<protein>
    <submittedName>
        <fullName evidence="2">VanZ family protein</fullName>
    </submittedName>
</protein>
<keyword evidence="3" id="KW-1185">Reference proteome</keyword>
<dbReference type="RefSeq" id="WP_183527297.1">
    <property type="nucleotide sequence ID" value="NZ_JACIJM010000003.1"/>
</dbReference>